<name>A0A378JIZ7_9GAMM</name>
<dbReference type="OrthoDB" id="4547918at2"/>
<dbReference type="PANTHER" id="PTHR30272">
    <property type="entry name" value="3-HYDROXYACYL-[ACYL-CARRIER-PROTEIN] DEHYDRATASE"/>
    <property type="match status" value="1"/>
</dbReference>
<dbReference type="InterPro" id="IPR013114">
    <property type="entry name" value="FabA_FabZ"/>
</dbReference>
<dbReference type="EC" id="4.2.1.-" evidence="2"/>
<accession>A0A378JIZ7</accession>
<dbReference type="InterPro" id="IPR029069">
    <property type="entry name" value="HotDog_dom_sf"/>
</dbReference>
<dbReference type="PANTHER" id="PTHR30272:SF1">
    <property type="entry name" value="3-HYDROXYACYL-[ACYL-CARRIER-PROTEIN] DEHYDRATASE"/>
    <property type="match status" value="1"/>
</dbReference>
<keyword evidence="3" id="KW-1185">Reference proteome</keyword>
<proteinExistence type="predicted"/>
<sequence>MRFLFVDQILELIPGALIRGIKHITPDDSYIHKNEEGQYYFASSLIGETLGQLAAWNVMYTNNFTKRPVAGIVASAHLYRQAYIGETLLLESTIDSLDEQAVQYHSVARIGNEVVFTVDGALGPLLPMENFISQEEIRCQFNEIYRPGEWSRYQELFAIDGDAIAHLGALNPFKISFDKIIEYKPGESMTAVKRISRSAPYFPDHFPNKPVLPMTILLECKLHLAHLFLQKAALIDRYQVAELRKIKMSEFVYPGDVLYCYVSFVQQNEQQLILRFRSEVNSKRVCILDVVMTAKGI</sequence>
<dbReference type="AlphaFoldDB" id="A0A378JIZ7"/>
<reference evidence="2 3" key="1">
    <citation type="submission" date="2018-06" db="EMBL/GenBank/DDBJ databases">
        <authorList>
            <consortium name="Pathogen Informatics"/>
            <person name="Doyle S."/>
        </authorList>
    </citation>
    <scope>NUCLEOTIDE SEQUENCE [LARGE SCALE GENOMIC DNA]</scope>
    <source>
        <strain evidence="2 3">NCTC13316</strain>
    </source>
</reference>
<dbReference type="Pfam" id="PF07977">
    <property type="entry name" value="FabA"/>
    <property type="match status" value="1"/>
</dbReference>
<dbReference type="Proteomes" id="UP000254794">
    <property type="component" value="Unassembled WGS sequence"/>
</dbReference>
<dbReference type="GO" id="GO:0016829">
    <property type="term" value="F:lyase activity"/>
    <property type="evidence" value="ECO:0007669"/>
    <property type="project" value="UniProtKB-KW"/>
</dbReference>
<evidence type="ECO:0000313" key="2">
    <source>
        <dbReference type="EMBL" id="STX50293.1"/>
    </source>
</evidence>
<evidence type="ECO:0000256" key="1">
    <source>
        <dbReference type="ARBA" id="ARBA00023239"/>
    </source>
</evidence>
<dbReference type="EMBL" id="UGOD01000001">
    <property type="protein sequence ID" value="STX50293.1"/>
    <property type="molecule type" value="Genomic_DNA"/>
</dbReference>
<keyword evidence="1 2" id="KW-0456">Lyase</keyword>
<dbReference type="RefSeq" id="WP_115329981.1">
    <property type="nucleotide sequence ID" value="NZ_CAAAHP010000009.1"/>
</dbReference>
<organism evidence="2 3">
    <name type="scientific">Legionella busanensis</name>
    <dbReference type="NCBI Taxonomy" id="190655"/>
    <lineage>
        <taxon>Bacteria</taxon>
        <taxon>Pseudomonadati</taxon>
        <taxon>Pseudomonadota</taxon>
        <taxon>Gammaproteobacteria</taxon>
        <taxon>Legionellales</taxon>
        <taxon>Legionellaceae</taxon>
        <taxon>Legionella</taxon>
    </lineage>
</organism>
<dbReference type="SUPFAM" id="SSF54637">
    <property type="entry name" value="Thioesterase/thiol ester dehydrase-isomerase"/>
    <property type="match status" value="2"/>
</dbReference>
<evidence type="ECO:0000313" key="3">
    <source>
        <dbReference type="Proteomes" id="UP000254794"/>
    </source>
</evidence>
<protein>
    <submittedName>
        <fullName evidence="2">(3R)-hydroxymyristoyl-ACP dehydratase</fullName>
        <ecNumber evidence="2">4.2.1.-</ecNumber>
    </submittedName>
</protein>
<dbReference type="Gene3D" id="3.10.129.10">
    <property type="entry name" value="Hotdog Thioesterase"/>
    <property type="match status" value="2"/>
</dbReference>
<gene>
    <name evidence="2" type="primary">fabA</name>
    <name evidence="2" type="ORF">NCTC13316_00369</name>
</gene>